<protein>
    <submittedName>
        <fullName evidence="1">Uncharacterized protein</fullName>
    </submittedName>
</protein>
<evidence type="ECO:0000313" key="1">
    <source>
        <dbReference type="EMBL" id="EFJ44358.1"/>
    </source>
</evidence>
<dbReference type="GeneID" id="9624609"/>
<name>D8U730_VOLCA</name>
<gene>
    <name evidence="1" type="ORF">VOLCADRAFT_95281</name>
</gene>
<proteinExistence type="predicted"/>
<dbReference type="AlphaFoldDB" id="D8U730"/>
<organism evidence="2">
    <name type="scientific">Volvox carteri f. nagariensis</name>
    <dbReference type="NCBI Taxonomy" id="3068"/>
    <lineage>
        <taxon>Eukaryota</taxon>
        <taxon>Viridiplantae</taxon>
        <taxon>Chlorophyta</taxon>
        <taxon>core chlorophytes</taxon>
        <taxon>Chlorophyceae</taxon>
        <taxon>CS clade</taxon>
        <taxon>Chlamydomonadales</taxon>
        <taxon>Volvocaceae</taxon>
        <taxon>Volvox</taxon>
    </lineage>
</organism>
<dbReference type="KEGG" id="vcn:VOLCADRAFT_95281"/>
<dbReference type="InParanoid" id="D8U730"/>
<dbReference type="RefSeq" id="XP_002954465.1">
    <property type="nucleotide sequence ID" value="XM_002954419.1"/>
</dbReference>
<keyword evidence="2" id="KW-1185">Reference proteome</keyword>
<dbReference type="EMBL" id="GL378364">
    <property type="protein sequence ID" value="EFJ44358.1"/>
    <property type="molecule type" value="Genomic_DNA"/>
</dbReference>
<sequence length="108" mass="11500">MTLPFSALTRLAPCRLPLFLGGACEAWSLFALAASAFPGVRFPGLGCQLHLSSLLLWRLLISSLALGLSPAPPPPLPGPPLAGLFRWAFLPSPWLGNAEVQKTANRIK</sequence>
<accession>D8U730</accession>
<dbReference type="Proteomes" id="UP000001058">
    <property type="component" value="Unassembled WGS sequence"/>
</dbReference>
<reference evidence="1 2" key="1">
    <citation type="journal article" date="2010" name="Science">
        <title>Genomic analysis of organismal complexity in the multicellular green alga Volvox carteri.</title>
        <authorList>
            <person name="Prochnik S.E."/>
            <person name="Umen J."/>
            <person name="Nedelcu A.M."/>
            <person name="Hallmann A."/>
            <person name="Miller S.M."/>
            <person name="Nishii I."/>
            <person name="Ferris P."/>
            <person name="Kuo A."/>
            <person name="Mitros T."/>
            <person name="Fritz-Laylin L.K."/>
            <person name="Hellsten U."/>
            <person name="Chapman J."/>
            <person name="Simakov O."/>
            <person name="Rensing S.A."/>
            <person name="Terry A."/>
            <person name="Pangilinan J."/>
            <person name="Kapitonov V."/>
            <person name="Jurka J."/>
            <person name="Salamov A."/>
            <person name="Shapiro H."/>
            <person name="Schmutz J."/>
            <person name="Grimwood J."/>
            <person name="Lindquist E."/>
            <person name="Lucas S."/>
            <person name="Grigoriev I.V."/>
            <person name="Schmitt R."/>
            <person name="Kirk D."/>
            <person name="Rokhsar D.S."/>
        </authorList>
    </citation>
    <scope>NUCLEOTIDE SEQUENCE [LARGE SCALE GENOMIC DNA]</scope>
    <source>
        <strain evidence="2">f. Nagariensis / Eve</strain>
    </source>
</reference>
<evidence type="ECO:0000313" key="2">
    <source>
        <dbReference type="Proteomes" id="UP000001058"/>
    </source>
</evidence>